<keyword evidence="3" id="KW-1185">Reference proteome</keyword>
<evidence type="ECO:0000256" key="1">
    <source>
        <dbReference type="SAM" id="MobiDB-lite"/>
    </source>
</evidence>
<dbReference type="Gene3D" id="1.25.70.10">
    <property type="entry name" value="Transcription termination factor 3, mitochondrial"/>
    <property type="match status" value="1"/>
</dbReference>
<feature type="region of interest" description="Disordered" evidence="1">
    <location>
        <begin position="277"/>
        <end position="318"/>
    </location>
</feature>
<dbReference type="OrthoDB" id="508104at2759"/>
<evidence type="ECO:0000313" key="3">
    <source>
        <dbReference type="Proteomes" id="UP000239899"/>
    </source>
</evidence>
<comment type="caution">
    <text evidence="2">The sequence shown here is derived from an EMBL/GenBank/DDBJ whole genome shotgun (WGS) entry which is preliminary data.</text>
</comment>
<accession>A0A2P6TXA3</accession>
<evidence type="ECO:0000313" key="2">
    <source>
        <dbReference type="EMBL" id="PRW58697.1"/>
    </source>
</evidence>
<feature type="compositionally biased region" description="Basic residues" evidence="1">
    <location>
        <begin position="673"/>
        <end position="686"/>
    </location>
</feature>
<dbReference type="Proteomes" id="UP000239899">
    <property type="component" value="Unassembled WGS sequence"/>
</dbReference>
<reference evidence="2 3" key="1">
    <citation type="journal article" date="2018" name="Plant J.">
        <title>Genome sequences of Chlorella sorokiniana UTEX 1602 and Micractinium conductrix SAG 241.80: implications to maltose excretion by a green alga.</title>
        <authorList>
            <person name="Arriola M.B."/>
            <person name="Velmurugan N."/>
            <person name="Zhang Y."/>
            <person name="Plunkett M.H."/>
            <person name="Hondzo H."/>
            <person name="Barney B.M."/>
        </authorList>
    </citation>
    <scope>NUCLEOTIDE SEQUENCE [LARGE SCALE GENOMIC DNA]</scope>
    <source>
        <strain evidence="3">UTEX 1602</strain>
    </source>
</reference>
<protein>
    <submittedName>
        <fullName evidence="2">Regulator of CO2-responsive genes</fullName>
    </submittedName>
</protein>
<dbReference type="AlphaFoldDB" id="A0A2P6TXA3"/>
<dbReference type="EMBL" id="LHPG02000005">
    <property type="protein sequence ID" value="PRW58697.1"/>
    <property type="molecule type" value="Genomic_DNA"/>
</dbReference>
<dbReference type="InterPro" id="IPR038538">
    <property type="entry name" value="MTERF_sf"/>
</dbReference>
<feature type="region of interest" description="Disordered" evidence="1">
    <location>
        <begin position="420"/>
        <end position="496"/>
    </location>
</feature>
<feature type="compositionally biased region" description="Low complexity" evidence="1">
    <location>
        <begin position="295"/>
        <end position="318"/>
    </location>
</feature>
<organism evidence="2 3">
    <name type="scientific">Chlorella sorokiniana</name>
    <name type="common">Freshwater green alga</name>
    <dbReference type="NCBI Taxonomy" id="3076"/>
    <lineage>
        <taxon>Eukaryota</taxon>
        <taxon>Viridiplantae</taxon>
        <taxon>Chlorophyta</taxon>
        <taxon>core chlorophytes</taxon>
        <taxon>Trebouxiophyceae</taxon>
        <taxon>Chlorellales</taxon>
        <taxon>Chlorellaceae</taxon>
        <taxon>Chlorella clade</taxon>
        <taxon>Chlorella</taxon>
    </lineage>
</organism>
<sequence>MVLAAAVAAPVATRPSQHSFQARQRRAHRLVVRAVDAPVAADLQAELSSPAAVRKVLLARGWDLAWIDGVTGEIQKRRLQATVAQIEAVIDYLQGLGIPLKSVENMASINKAILAQPVEALKAVVDYAQRQGVTGAALAVLLEAHPNLLTYTVSSNGRQLEKGQARASVDVADRQGAKVAGVSYWREGASFQTMPQKRSAPAQTAEELARVVTGPDPDRFYCPHPGCNRSFAELWRLKVHYRAPPDVRGSGKERGHGTELAFCPKCGKDLRPGKHHVGCAAGKSAPRQAAKRQRQQQMSTTTESAGLTAGTTGATTEATTGSWELAVQRQRAKVAQQAAAAAQRGEADSARTKALAHARACRLEQALTHNLDVVPTGDLLFHPASVAHAAATQHGGGHGVTPAPGQHYFAATAGVAPLPPAAPAAQQQAAQAAAPQQPVGLDLPGGVQHQHRPLSPSPLELFGDPLFGGSTAPAGDGGHGGGGGGHGGGHSSLLLDDHHLHDDDLLRIPSPPPLPADWETAPRPGLLFDFDQFDLSKKPAPGTSAPLVTVTTAMNPVDVSNPSDDYIWQILFAGENDAVPKRVTAHLHHPPATALSYLDEPDSLLDALLSEDMGDPLGLGGGPHHNGHHGSAAQQEQQPGSGGTSGASGLVPSLPEPAAVAVQQQQGGGMGGNHHHHHHHHMGMHHHMLSEAQVVPQQQQQHKPLGAAPAVAPYRNGGFGGPVVAAAPTDVLHTVKVDGASFLS</sequence>
<feature type="compositionally biased region" description="Gly residues" evidence="1">
    <location>
        <begin position="475"/>
        <end position="490"/>
    </location>
</feature>
<gene>
    <name evidence="2" type="ORF">C2E21_2787</name>
</gene>
<proteinExistence type="predicted"/>
<name>A0A2P6TXA3_CHLSO</name>
<feature type="compositionally biased region" description="Low complexity" evidence="1">
    <location>
        <begin position="423"/>
        <end position="438"/>
    </location>
</feature>
<dbReference type="STRING" id="3076.A0A2P6TXA3"/>
<feature type="region of interest" description="Disordered" evidence="1">
    <location>
        <begin position="614"/>
        <end position="686"/>
    </location>
</feature>